<gene>
    <name evidence="3" type="ORF">Sya03_49320</name>
</gene>
<organism evidence="3 4">
    <name type="scientific">Spirilliplanes yamanashiensis</name>
    <dbReference type="NCBI Taxonomy" id="42233"/>
    <lineage>
        <taxon>Bacteria</taxon>
        <taxon>Bacillati</taxon>
        <taxon>Actinomycetota</taxon>
        <taxon>Actinomycetes</taxon>
        <taxon>Micromonosporales</taxon>
        <taxon>Micromonosporaceae</taxon>
        <taxon>Spirilliplanes</taxon>
    </lineage>
</organism>
<accession>A0A8J4DLY3</accession>
<protein>
    <recommendedName>
        <fullName evidence="5">PknH-like extracellular domain-containing protein</fullName>
    </recommendedName>
</protein>
<dbReference type="PROSITE" id="PS51257">
    <property type="entry name" value="PROKAR_LIPOPROTEIN"/>
    <property type="match status" value="1"/>
</dbReference>
<comment type="caution">
    <text evidence="3">The sequence shown here is derived from an EMBL/GenBank/DDBJ whole genome shotgun (WGS) entry which is preliminary data.</text>
</comment>
<feature type="chain" id="PRO_5035252278" description="PknH-like extracellular domain-containing protein" evidence="2">
    <location>
        <begin position="25"/>
        <end position="230"/>
    </location>
</feature>
<evidence type="ECO:0000313" key="3">
    <source>
        <dbReference type="EMBL" id="GIJ05580.1"/>
    </source>
</evidence>
<feature type="signal peptide" evidence="2">
    <location>
        <begin position="1"/>
        <end position="24"/>
    </location>
</feature>
<dbReference type="RefSeq" id="WP_203940786.1">
    <property type="nucleotide sequence ID" value="NZ_BAAAGJ010000005.1"/>
</dbReference>
<dbReference type="Proteomes" id="UP000652013">
    <property type="component" value="Unassembled WGS sequence"/>
</dbReference>
<evidence type="ECO:0000313" key="4">
    <source>
        <dbReference type="Proteomes" id="UP000652013"/>
    </source>
</evidence>
<keyword evidence="2" id="KW-0732">Signal</keyword>
<feature type="region of interest" description="Disordered" evidence="1">
    <location>
        <begin position="32"/>
        <end position="69"/>
    </location>
</feature>
<evidence type="ECO:0000256" key="1">
    <source>
        <dbReference type="SAM" id="MobiDB-lite"/>
    </source>
</evidence>
<keyword evidence="4" id="KW-1185">Reference proteome</keyword>
<feature type="compositionally biased region" description="Low complexity" evidence="1">
    <location>
        <begin position="32"/>
        <end position="46"/>
    </location>
</feature>
<evidence type="ECO:0000256" key="2">
    <source>
        <dbReference type="SAM" id="SignalP"/>
    </source>
</evidence>
<name>A0A8J4DLY3_9ACTN</name>
<reference evidence="3" key="1">
    <citation type="submission" date="2021-01" db="EMBL/GenBank/DDBJ databases">
        <title>Whole genome shotgun sequence of Spirilliplanes yamanashiensis NBRC 15828.</title>
        <authorList>
            <person name="Komaki H."/>
            <person name="Tamura T."/>
        </authorList>
    </citation>
    <scope>NUCLEOTIDE SEQUENCE</scope>
    <source>
        <strain evidence="3">NBRC 15828</strain>
    </source>
</reference>
<dbReference type="EMBL" id="BOOY01000034">
    <property type="protein sequence ID" value="GIJ05580.1"/>
    <property type="molecule type" value="Genomic_DNA"/>
</dbReference>
<sequence>MRRSLVIPAAALLTSLAVAGCAPAASSEIPAAPSGAAAGVPSQGGAQPSTEPAGPVVPGKALLQPGDLDGATPEKADATFWSYLLPPNACDKPHASDRLRLAAATRQALYADAGAVRPTVVVNHVARYEPGTASRVLAEIKDSVRRCPGTSAGGERRWTVTRTGDKMVMLKIDSDIVYGAPVKHAAYVGVAVVGDGIVVVADAGFEASSGNQKLVDRLLPVAAERAEAMN</sequence>
<evidence type="ECO:0008006" key="5">
    <source>
        <dbReference type="Google" id="ProtNLM"/>
    </source>
</evidence>
<dbReference type="AlphaFoldDB" id="A0A8J4DLY3"/>
<proteinExistence type="predicted"/>